<dbReference type="RefSeq" id="WP_141337933.1">
    <property type="nucleotide sequence ID" value="NZ_JBHMAX010000024.1"/>
</dbReference>
<gene>
    <name evidence="2" type="ORF">ACFFN0_14060</name>
</gene>
<comment type="caution">
    <text evidence="2">The sequence shown here is derived from an EMBL/GenBank/DDBJ whole genome shotgun (WGS) entry which is preliminary data.</text>
</comment>
<dbReference type="SUPFAM" id="SSF159888">
    <property type="entry name" value="YdhG-like"/>
    <property type="match status" value="1"/>
</dbReference>
<feature type="region of interest" description="Disordered" evidence="1">
    <location>
        <begin position="1"/>
        <end position="34"/>
    </location>
</feature>
<dbReference type="Proteomes" id="UP001589613">
    <property type="component" value="Unassembled WGS sequence"/>
</dbReference>
<dbReference type="EMBL" id="JBHMAX010000024">
    <property type="protein sequence ID" value="MFB9733171.1"/>
    <property type="molecule type" value="Genomic_DNA"/>
</dbReference>
<evidence type="ECO:0000313" key="3">
    <source>
        <dbReference type="Proteomes" id="UP001589613"/>
    </source>
</evidence>
<sequence length="148" mass="16235">MSGTKDHAGGFSQAEREAMKARAEELRAEKGGRKKATDLEKLLEAIEEMPEEDRAIAAGLHTLVSRTAPGLDARTWYGMPAWARDGQILLFLQPSGKFGTRYSTLGFNDGAALDDGEMWPTAFAVTRLTPEVQERITGLLRRALGRDS</sequence>
<proteinExistence type="predicted"/>
<protein>
    <submittedName>
        <fullName evidence="2">Iron chaperone</fullName>
    </submittedName>
</protein>
<accession>A0ABV5V5T0</accession>
<reference evidence="2 3" key="1">
    <citation type="submission" date="2024-09" db="EMBL/GenBank/DDBJ databases">
        <authorList>
            <person name="Sun Q."/>
            <person name="Mori K."/>
        </authorList>
    </citation>
    <scope>NUCLEOTIDE SEQUENCE [LARGE SCALE GENOMIC DNA]</scope>
    <source>
        <strain evidence="2 3">JCM 12763</strain>
    </source>
</reference>
<evidence type="ECO:0000313" key="2">
    <source>
        <dbReference type="EMBL" id="MFB9733171.1"/>
    </source>
</evidence>
<organism evidence="2 3">
    <name type="scientific">Ornithinimicrobium kibberense</name>
    <dbReference type="NCBI Taxonomy" id="282060"/>
    <lineage>
        <taxon>Bacteria</taxon>
        <taxon>Bacillati</taxon>
        <taxon>Actinomycetota</taxon>
        <taxon>Actinomycetes</taxon>
        <taxon>Micrococcales</taxon>
        <taxon>Ornithinimicrobiaceae</taxon>
        <taxon>Ornithinimicrobium</taxon>
    </lineage>
</organism>
<evidence type="ECO:0000256" key="1">
    <source>
        <dbReference type="SAM" id="MobiDB-lite"/>
    </source>
</evidence>
<name>A0ABV5V5T0_9MICO</name>
<keyword evidence="3" id="KW-1185">Reference proteome</keyword>